<protein>
    <submittedName>
        <fullName evidence="2">Uncharacterized protein</fullName>
    </submittedName>
</protein>
<dbReference type="AlphaFoldDB" id="A0AAW9CNH8"/>
<gene>
    <name evidence="2" type="ORF">C7S16_7253</name>
</gene>
<sequence length="45" mass="5134">MRMQIAERRLPDAGDRHFTTRKPGNAELNLHSMSCFLSEGCVNSR</sequence>
<name>A0AAW9CNH8_BURTH</name>
<feature type="compositionally biased region" description="Basic and acidic residues" evidence="1">
    <location>
        <begin position="1"/>
        <end position="18"/>
    </location>
</feature>
<evidence type="ECO:0000256" key="1">
    <source>
        <dbReference type="SAM" id="MobiDB-lite"/>
    </source>
</evidence>
<reference evidence="2" key="1">
    <citation type="submission" date="2018-08" db="EMBL/GenBank/DDBJ databases">
        <title>Identification of Burkholderia cepacia strains that express a Burkholderia pseudomallei-like capsular polysaccharide.</title>
        <authorList>
            <person name="Burtnick M.N."/>
            <person name="Vongsouvath M."/>
            <person name="Newton P."/>
            <person name="Wuthiekanun V."/>
            <person name="Limmathurotsakul D."/>
            <person name="Brett P.J."/>
            <person name="Chantratita N."/>
            <person name="Dance D.A."/>
        </authorList>
    </citation>
    <scope>NUCLEOTIDE SEQUENCE</scope>
    <source>
        <strain evidence="2">SBXCC001</strain>
    </source>
</reference>
<evidence type="ECO:0000313" key="2">
    <source>
        <dbReference type="EMBL" id="MDW9250708.1"/>
    </source>
</evidence>
<feature type="region of interest" description="Disordered" evidence="1">
    <location>
        <begin position="1"/>
        <end position="23"/>
    </location>
</feature>
<dbReference type="EMBL" id="QXCT01000001">
    <property type="protein sequence ID" value="MDW9250708.1"/>
    <property type="molecule type" value="Genomic_DNA"/>
</dbReference>
<accession>A0AAW9CNH8</accession>
<comment type="caution">
    <text evidence="2">The sequence shown here is derived from an EMBL/GenBank/DDBJ whole genome shotgun (WGS) entry which is preliminary data.</text>
</comment>
<evidence type="ECO:0000313" key="3">
    <source>
        <dbReference type="Proteomes" id="UP001272137"/>
    </source>
</evidence>
<proteinExistence type="predicted"/>
<dbReference type="Proteomes" id="UP001272137">
    <property type="component" value="Unassembled WGS sequence"/>
</dbReference>
<organism evidence="2 3">
    <name type="scientific">Burkholderia thailandensis</name>
    <dbReference type="NCBI Taxonomy" id="57975"/>
    <lineage>
        <taxon>Bacteria</taxon>
        <taxon>Pseudomonadati</taxon>
        <taxon>Pseudomonadota</taxon>
        <taxon>Betaproteobacteria</taxon>
        <taxon>Burkholderiales</taxon>
        <taxon>Burkholderiaceae</taxon>
        <taxon>Burkholderia</taxon>
        <taxon>pseudomallei group</taxon>
    </lineage>
</organism>